<feature type="compositionally biased region" description="Basic and acidic residues" evidence="7">
    <location>
        <begin position="210"/>
        <end position="226"/>
    </location>
</feature>
<evidence type="ECO:0000256" key="3">
    <source>
        <dbReference type="ARBA" id="ARBA00022475"/>
    </source>
</evidence>
<evidence type="ECO:0000256" key="6">
    <source>
        <dbReference type="ARBA" id="ARBA00023136"/>
    </source>
</evidence>
<dbReference type="Pfam" id="PF02706">
    <property type="entry name" value="Wzz"/>
    <property type="match status" value="1"/>
</dbReference>
<evidence type="ECO:0000313" key="9">
    <source>
        <dbReference type="EMBL" id="TWE20164.1"/>
    </source>
</evidence>
<dbReference type="Proteomes" id="UP000318416">
    <property type="component" value="Unassembled WGS sequence"/>
</dbReference>
<comment type="similarity">
    <text evidence="2">Belongs to the CpsC/CapA family.</text>
</comment>
<accession>A0A561EX26</accession>
<dbReference type="OrthoDB" id="3872739at2"/>
<evidence type="ECO:0000256" key="7">
    <source>
        <dbReference type="SAM" id="MobiDB-lite"/>
    </source>
</evidence>
<dbReference type="EMBL" id="VIVR01000001">
    <property type="protein sequence ID" value="TWE20164.1"/>
    <property type="molecule type" value="Genomic_DNA"/>
</dbReference>
<evidence type="ECO:0000256" key="4">
    <source>
        <dbReference type="ARBA" id="ARBA00022692"/>
    </source>
</evidence>
<dbReference type="PANTHER" id="PTHR32309:SF31">
    <property type="entry name" value="CAPSULAR EXOPOLYSACCHARIDE FAMILY"/>
    <property type="match status" value="1"/>
</dbReference>
<organism evidence="9 10">
    <name type="scientific">Kitasatospora atroaurantiaca</name>
    <dbReference type="NCBI Taxonomy" id="285545"/>
    <lineage>
        <taxon>Bacteria</taxon>
        <taxon>Bacillati</taxon>
        <taxon>Actinomycetota</taxon>
        <taxon>Actinomycetes</taxon>
        <taxon>Kitasatosporales</taxon>
        <taxon>Streptomycetaceae</taxon>
        <taxon>Kitasatospora</taxon>
    </lineage>
</organism>
<name>A0A561EX26_9ACTN</name>
<comment type="subcellular location">
    <subcellularLocation>
        <location evidence="1">Cell membrane</location>
        <topology evidence="1">Multi-pass membrane protein</topology>
    </subcellularLocation>
</comment>
<feature type="compositionally biased region" description="Low complexity" evidence="7">
    <location>
        <begin position="195"/>
        <end position="204"/>
    </location>
</feature>
<feature type="region of interest" description="Disordered" evidence="7">
    <location>
        <begin position="185"/>
        <end position="250"/>
    </location>
</feature>
<dbReference type="GO" id="GO:0005886">
    <property type="term" value="C:plasma membrane"/>
    <property type="evidence" value="ECO:0007669"/>
    <property type="project" value="UniProtKB-SubCell"/>
</dbReference>
<sequence>MSELRRSTRTLTRRWWPVALAVPLGAVAGAGYAAVAHPTYAASSYVVVVPQGPGEGATAVNFAQAYGRLAGQPQVLAAAAAETGRTTAALAELVRGTTSPDAPVIEITGTGARPQEAVQAADAVAKSLVAFANTSSTATGVKLVPLAPAAEPDGPTSPSAQLDTAVGAAAGLLVGALVMMTRRGGRTESEAEVMPGAAPDTAPEPATPRPRTEAASEESGEPKEPAPARQPRQHRQSKAAKEPQDAGSGR</sequence>
<dbReference type="InterPro" id="IPR003856">
    <property type="entry name" value="LPS_length_determ_N"/>
</dbReference>
<evidence type="ECO:0000313" key="10">
    <source>
        <dbReference type="Proteomes" id="UP000318416"/>
    </source>
</evidence>
<evidence type="ECO:0000256" key="5">
    <source>
        <dbReference type="ARBA" id="ARBA00022989"/>
    </source>
</evidence>
<comment type="caution">
    <text evidence="9">The sequence shown here is derived from an EMBL/GenBank/DDBJ whole genome shotgun (WGS) entry which is preliminary data.</text>
</comment>
<dbReference type="PANTHER" id="PTHR32309">
    <property type="entry name" value="TYROSINE-PROTEIN KINASE"/>
    <property type="match status" value="1"/>
</dbReference>
<feature type="domain" description="Polysaccharide chain length determinant N-terminal" evidence="8">
    <location>
        <begin position="4"/>
        <end position="63"/>
    </location>
</feature>
<dbReference type="AlphaFoldDB" id="A0A561EX26"/>
<protein>
    <submittedName>
        <fullName evidence="9">Capsular polysaccharide biosynthesis protein</fullName>
    </submittedName>
</protein>
<keyword evidence="5" id="KW-1133">Transmembrane helix</keyword>
<keyword evidence="4" id="KW-0812">Transmembrane</keyword>
<dbReference type="RefSeq" id="WP_145794350.1">
    <property type="nucleotide sequence ID" value="NZ_BAAABR010000060.1"/>
</dbReference>
<keyword evidence="10" id="KW-1185">Reference proteome</keyword>
<proteinExistence type="inferred from homology"/>
<evidence type="ECO:0000256" key="1">
    <source>
        <dbReference type="ARBA" id="ARBA00004651"/>
    </source>
</evidence>
<evidence type="ECO:0000259" key="8">
    <source>
        <dbReference type="Pfam" id="PF02706"/>
    </source>
</evidence>
<keyword evidence="3" id="KW-1003">Cell membrane</keyword>
<reference evidence="9 10" key="1">
    <citation type="submission" date="2019-06" db="EMBL/GenBank/DDBJ databases">
        <title>Sequencing the genomes of 1000 actinobacteria strains.</title>
        <authorList>
            <person name="Klenk H.-P."/>
        </authorList>
    </citation>
    <scope>NUCLEOTIDE SEQUENCE [LARGE SCALE GENOMIC DNA]</scope>
    <source>
        <strain evidence="9 10">DSM 41649</strain>
    </source>
</reference>
<evidence type="ECO:0000256" key="2">
    <source>
        <dbReference type="ARBA" id="ARBA00006683"/>
    </source>
</evidence>
<keyword evidence="6" id="KW-0472">Membrane</keyword>
<gene>
    <name evidence="9" type="ORF">FB465_5306</name>
</gene>
<dbReference type="InterPro" id="IPR050445">
    <property type="entry name" value="Bact_polysacc_biosynth/exp"/>
</dbReference>